<name>A0ABR8CFG3_9CYAN</name>
<proteinExistence type="predicted"/>
<comment type="caution">
    <text evidence="1">The sequence shown here is derived from an EMBL/GenBank/DDBJ whole genome shotgun (WGS) entry which is preliminary data.</text>
</comment>
<gene>
    <name evidence="1" type="ORF">H6G05_19690</name>
</gene>
<organism evidence="1 2">
    <name type="scientific">Phormidium tenue FACHB-1050</name>
    <dbReference type="NCBI Taxonomy" id="2692857"/>
    <lineage>
        <taxon>Bacteria</taxon>
        <taxon>Bacillati</taxon>
        <taxon>Cyanobacteriota</taxon>
        <taxon>Cyanophyceae</taxon>
        <taxon>Oscillatoriophycideae</taxon>
        <taxon>Oscillatoriales</taxon>
        <taxon>Oscillatoriaceae</taxon>
        <taxon>Phormidium</taxon>
    </lineage>
</organism>
<keyword evidence="2" id="KW-1185">Reference proteome</keyword>
<evidence type="ECO:0000313" key="2">
    <source>
        <dbReference type="Proteomes" id="UP000618445"/>
    </source>
</evidence>
<dbReference type="Proteomes" id="UP000618445">
    <property type="component" value="Unassembled WGS sequence"/>
</dbReference>
<evidence type="ECO:0000313" key="1">
    <source>
        <dbReference type="EMBL" id="MBD2319056.1"/>
    </source>
</evidence>
<sequence>MQPADLHECNLLGFRELFLKLNGTLYKRAIARRDEYTSKIREAMKLSSDRKSRKNNPQSYCKLTVHEDRHDILSTIQHLSHPAFRANRTPDR</sequence>
<dbReference type="EMBL" id="JACJQY010000041">
    <property type="protein sequence ID" value="MBD2319056.1"/>
    <property type="molecule type" value="Genomic_DNA"/>
</dbReference>
<protein>
    <submittedName>
        <fullName evidence="1">Uncharacterized protein</fullName>
    </submittedName>
</protein>
<dbReference type="RefSeq" id="WP_190580655.1">
    <property type="nucleotide sequence ID" value="NZ_CAWPQU010000036.1"/>
</dbReference>
<reference evidence="1 2" key="1">
    <citation type="journal article" date="2020" name="ISME J.">
        <title>Comparative genomics reveals insights into cyanobacterial evolution and habitat adaptation.</title>
        <authorList>
            <person name="Chen M.Y."/>
            <person name="Teng W.K."/>
            <person name="Zhao L."/>
            <person name="Hu C.X."/>
            <person name="Zhou Y.K."/>
            <person name="Han B.P."/>
            <person name="Song L.R."/>
            <person name="Shu W.S."/>
        </authorList>
    </citation>
    <scope>NUCLEOTIDE SEQUENCE [LARGE SCALE GENOMIC DNA]</scope>
    <source>
        <strain evidence="1 2">FACHB-1050</strain>
    </source>
</reference>
<accession>A0ABR8CFG3</accession>